<feature type="non-terminal residue" evidence="2">
    <location>
        <position position="1"/>
    </location>
</feature>
<dbReference type="InterPro" id="IPR001279">
    <property type="entry name" value="Metallo-B-lactamas"/>
</dbReference>
<dbReference type="Pfam" id="PF12706">
    <property type="entry name" value="Lactamase_B_2"/>
    <property type="match status" value="1"/>
</dbReference>
<dbReference type="PANTHER" id="PTHR15032:SF4">
    <property type="entry name" value="N-ACYL-PHOSPHATIDYLETHANOLAMINE-HYDROLYZING PHOSPHOLIPASE D"/>
    <property type="match status" value="1"/>
</dbReference>
<accession>A0A383E0C7</accession>
<evidence type="ECO:0000313" key="2">
    <source>
        <dbReference type="EMBL" id="SVE49865.1"/>
    </source>
</evidence>
<reference evidence="2" key="1">
    <citation type="submission" date="2018-05" db="EMBL/GenBank/DDBJ databases">
        <authorList>
            <person name="Lanie J.A."/>
            <person name="Ng W.-L."/>
            <person name="Kazmierczak K.M."/>
            <person name="Andrzejewski T.M."/>
            <person name="Davidsen T.M."/>
            <person name="Wayne K.J."/>
            <person name="Tettelin H."/>
            <person name="Glass J.I."/>
            <person name="Rusch D."/>
            <person name="Podicherti R."/>
            <person name="Tsui H.-C.T."/>
            <person name="Winkler M.E."/>
        </authorList>
    </citation>
    <scope>NUCLEOTIDE SEQUENCE</scope>
</reference>
<dbReference type="InterPro" id="IPR036866">
    <property type="entry name" value="RibonucZ/Hydroxyglut_hydro"/>
</dbReference>
<feature type="domain" description="Metallo-beta-lactamase" evidence="1">
    <location>
        <begin position="8"/>
        <end position="128"/>
    </location>
</feature>
<dbReference type="EMBL" id="UINC01221501">
    <property type="protein sequence ID" value="SVE49865.1"/>
    <property type="molecule type" value="Genomic_DNA"/>
</dbReference>
<dbReference type="AlphaFoldDB" id="A0A383E0C7"/>
<organism evidence="2">
    <name type="scientific">marine metagenome</name>
    <dbReference type="NCBI Taxonomy" id="408172"/>
    <lineage>
        <taxon>unclassified sequences</taxon>
        <taxon>metagenomes</taxon>
        <taxon>ecological metagenomes</taxon>
    </lineage>
</organism>
<dbReference type="GO" id="GO:0005737">
    <property type="term" value="C:cytoplasm"/>
    <property type="evidence" value="ECO:0007669"/>
    <property type="project" value="TreeGrafter"/>
</dbReference>
<dbReference type="SUPFAM" id="SSF56281">
    <property type="entry name" value="Metallo-hydrolase/oxidoreductase"/>
    <property type="match status" value="1"/>
</dbReference>
<dbReference type="Gene3D" id="3.60.15.10">
    <property type="entry name" value="Ribonuclease Z/Hydroxyacylglutathione hydrolase-like"/>
    <property type="match status" value="1"/>
</dbReference>
<gene>
    <name evidence="2" type="ORF">METZ01_LOCUS502719</name>
</gene>
<proteinExistence type="predicted"/>
<dbReference type="PANTHER" id="PTHR15032">
    <property type="entry name" value="N-ACYL-PHOSPHATIDYLETHANOLAMINE-HYDROLYZING PHOSPHOLIPASE D"/>
    <property type="match status" value="1"/>
</dbReference>
<protein>
    <recommendedName>
        <fullName evidence="1">Metallo-beta-lactamase domain-containing protein</fullName>
    </recommendedName>
</protein>
<sequence>FTRNGFSDVNEMDWYDEIKVNDLKITFVPAVHWSKRSLWDTNKTLWGNFIIEYKNKKILFACDTGYGNIYKELGEKYGPIDLTFINIGAYNFYPMAPKKDKSIYHTNPEEALNIAQDLKSKKVLGMHWGTVVLSLEPIMEPPKRFKDNAEKYGFKREDAIIFKIGQVTKLQDIISD</sequence>
<evidence type="ECO:0000259" key="1">
    <source>
        <dbReference type="Pfam" id="PF12706"/>
    </source>
</evidence>
<name>A0A383E0C7_9ZZZZ</name>